<evidence type="ECO:0000313" key="10">
    <source>
        <dbReference type="Proteomes" id="UP000537989"/>
    </source>
</evidence>
<reference evidence="9 10" key="1">
    <citation type="submission" date="2020-02" db="EMBL/GenBank/DDBJ databases">
        <title>Identification and distribution of gene clusters putatively required for synthesis of sphingolipid metabolism inhibitors in phylogenetically diverse species of the filamentous fungus Fusarium.</title>
        <authorList>
            <person name="Kim H.-S."/>
            <person name="Busman M."/>
            <person name="Brown D.W."/>
            <person name="Divon H."/>
            <person name="Uhlig S."/>
            <person name="Proctor R.H."/>
        </authorList>
    </citation>
    <scope>NUCLEOTIDE SEQUENCE [LARGE SCALE GENOMIC DNA]</scope>
    <source>
        <strain evidence="9 10">NRRL 2903</strain>
    </source>
</reference>
<comment type="subcellular location">
    <subcellularLocation>
        <location evidence="1">Membrane</location>
        <topology evidence="1">Multi-pass membrane protein</topology>
    </subcellularLocation>
</comment>
<feature type="transmembrane region" description="Helical" evidence="8">
    <location>
        <begin position="480"/>
        <end position="499"/>
    </location>
</feature>
<evidence type="ECO:0000256" key="7">
    <source>
        <dbReference type="SAM" id="MobiDB-lite"/>
    </source>
</evidence>
<feature type="transmembrane region" description="Helical" evidence="8">
    <location>
        <begin position="171"/>
        <end position="191"/>
    </location>
</feature>
<comment type="similarity">
    <text evidence="2">Belongs to the major facilitator superfamily. Sugar transporter (TC 2.A.1.1) family.</text>
</comment>
<dbReference type="Gene3D" id="1.20.1250.20">
    <property type="entry name" value="MFS general substrate transporter like domains"/>
    <property type="match status" value="3"/>
</dbReference>
<dbReference type="InterPro" id="IPR036259">
    <property type="entry name" value="MFS_trans_sf"/>
</dbReference>
<organism evidence="9 10">
    <name type="scientific">Fusarium austroamericanum</name>
    <dbReference type="NCBI Taxonomy" id="282268"/>
    <lineage>
        <taxon>Eukaryota</taxon>
        <taxon>Fungi</taxon>
        <taxon>Dikarya</taxon>
        <taxon>Ascomycota</taxon>
        <taxon>Pezizomycotina</taxon>
        <taxon>Sordariomycetes</taxon>
        <taxon>Hypocreomycetidae</taxon>
        <taxon>Hypocreales</taxon>
        <taxon>Nectriaceae</taxon>
        <taxon>Fusarium</taxon>
    </lineage>
</organism>
<evidence type="ECO:0000256" key="2">
    <source>
        <dbReference type="ARBA" id="ARBA00010992"/>
    </source>
</evidence>
<gene>
    <name evidence="9" type="ORF">FAUST_1911</name>
</gene>
<protein>
    <recommendedName>
        <fullName evidence="11">Major facilitator superfamily (MFS) profile domain-containing protein</fullName>
    </recommendedName>
</protein>
<keyword evidence="4 8" id="KW-0812">Transmembrane</keyword>
<dbReference type="InterPro" id="IPR005828">
    <property type="entry name" value="MFS_sugar_transport-like"/>
</dbReference>
<evidence type="ECO:0000256" key="6">
    <source>
        <dbReference type="ARBA" id="ARBA00023136"/>
    </source>
</evidence>
<dbReference type="PROSITE" id="PS00217">
    <property type="entry name" value="SUGAR_TRANSPORT_2"/>
    <property type="match status" value="1"/>
</dbReference>
<dbReference type="EMBL" id="JAAMOD010000041">
    <property type="protein sequence ID" value="KAF5245256.1"/>
    <property type="molecule type" value="Genomic_DNA"/>
</dbReference>
<dbReference type="InterPro" id="IPR005829">
    <property type="entry name" value="Sugar_transporter_CS"/>
</dbReference>
<evidence type="ECO:0000313" key="9">
    <source>
        <dbReference type="EMBL" id="KAF5245256.1"/>
    </source>
</evidence>
<name>A0AAN6HJB3_FUSAU</name>
<keyword evidence="3" id="KW-0813">Transport</keyword>
<feature type="transmembrane region" description="Helical" evidence="8">
    <location>
        <begin position="241"/>
        <end position="258"/>
    </location>
</feature>
<evidence type="ECO:0000256" key="3">
    <source>
        <dbReference type="ARBA" id="ARBA00022448"/>
    </source>
</evidence>
<dbReference type="SUPFAM" id="SSF103473">
    <property type="entry name" value="MFS general substrate transporter"/>
    <property type="match status" value="1"/>
</dbReference>
<keyword evidence="6 8" id="KW-0472">Membrane</keyword>
<feature type="region of interest" description="Disordered" evidence="7">
    <location>
        <begin position="536"/>
        <end position="578"/>
    </location>
</feature>
<dbReference type="PANTHER" id="PTHR48020">
    <property type="entry name" value="PROTON MYO-INOSITOL COTRANSPORTER"/>
    <property type="match status" value="1"/>
</dbReference>
<evidence type="ECO:0008006" key="11">
    <source>
        <dbReference type="Google" id="ProtNLM"/>
    </source>
</evidence>
<comment type="caution">
    <text evidence="9">The sequence shown here is derived from an EMBL/GenBank/DDBJ whole genome shotgun (WGS) entry which is preliminary data.</text>
</comment>
<dbReference type="GO" id="GO:0022857">
    <property type="term" value="F:transmembrane transporter activity"/>
    <property type="evidence" value="ECO:0007669"/>
    <property type="project" value="InterPro"/>
</dbReference>
<dbReference type="AlphaFoldDB" id="A0AAN6HJB3"/>
<feature type="compositionally biased region" description="Basic and acidic residues" evidence="7">
    <location>
        <begin position="538"/>
        <end position="554"/>
    </location>
</feature>
<keyword evidence="10" id="KW-1185">Reference proteome</keyword>
<feature type="transmembrane region" description="Helical" evidence="8">
    <location>
        <begin position="452"/>
        <end position="473"/>
    </location>
</feature>
<feature type="transmembrane region" description="Helical" evidence="8">
    <location>
        <begin position="203"/>
        <end position="229"/>
    </location>
</feature>
<dbReference type="InterPro" id="IPR050814">
    <property type="entry name" value="Myo-inositol_Transporter"/>
</dbReference>
<dbReference type="Pfam" id="PF00083">
    <property type="entry name" value="Sugar_tr"/>
    <property type="match status" value="1"/>
</dbReference>
<proteinExistence type="inferred from homology"/>
<dbReference type="GO" id="GO:0016020">
    <property type="term" value="C:membrane"/>
    <property type="evidence" value="ECO:0007669"/>
    <property type="project" value="UniProtKB-SubCell"/>
</dbReference>
<evidence type="ECO:0000256" key="1">
    <source>
        <dbReference type="ARBA" id="ARBA00004141"/>
    </source>
</evidence>
<keyword evidence="5 8" id="KW-1133">Transmembrane helix</keyword>
<feature type="transmembrane region" description="Helical" evidence="8">
    <location>
        <begin position="427"/>
        <end position="446"/>
    </location>
</feature>
<feature type="transmembrane region" description="Helical" evidence="8">
    <location>
        <begin position="397"/>
        <end position="420"/>
    </location>
</feature>
<accession>A0AAN6HJB3</accession>
<evidence type="ECO:0000256" key="5">
    <source>
        <dbReference type="ARBA" id="ARBA00022989"/>
    </source>
</evidence>
<feature type="transmembrane region" description="Helical" evidence="8">
    <location>
        <begin position="353"/>
        <end position="377"/>
    </location>
</feature>
<feature type="compositionally biased region" description="Polar residues" evidence="7">
    <location>
        <begin position="555"/>
        <end position="578"/>
    </location>
</feature>
<feature type="transmembrane region" description="Helical" evidence="8">
    <location>
        <begin position="139"/>
        <end position="159"/>
    </location>
</feature>
<evidence type="ECO:0000256" key="4">
    <source>
        <dbReference type="ARBA" id="ARBA00022692"/>
    </source>
</evidence>
<dbReference type="Proteomes" id="UP000537989">
    <property type="component" value="Unassembled WGS sequence"/>
</dbReference>
<sequence>MASQEHLTSDDHADMNDEQLEAAVSSFYHETSDTLTNRRQYPTEEDIERAAKVWHHKDYYENAARHKLETPLSLNMAEQYALVKEVDHPFSERGMWTVIFTVSLSAFLQGFAQSSQNGANLFARYWISSSSDQPVNSRFAFANAAVYFSAAVLGCPLSAPLNTLLGRRGAIIVAAFLILVSLIGSACIPLPTSDNDPARDGTWALLAGIRIIGGVGMGLKATSTPILAAETAVGSWRGSNILMWQLWVAFGIMMSFIVNICLNQINDKKLTLRLILGSPAVFALILIPEKAYASLQKLRNTKLQADRDLFATHQGIVNEIRMERDDGGLSSNGSLRYVTRYCNIFKYRRLRNAAITTGIVALSQQLSGINLMAFYGGTTLVGITPGNVPDGGQILKAMVYNLIFGSINFLFCLPAIYYIDTLGRRKILLYTIPGMAIGLMAAAVSYDQGASFAITINFLFAGLLAWLQPLLVAGVKFGGTLGVFSGLNIISFFLIFFLVEETHGNDLEYLGRVFRRSKLGFARQKFYKLVPFSGKAGQDQDREISSQSDHRNENSSEGTRMDSLNMTRAVNTNANANI</sequence>
<evidence type="ECO:0000256" key="8">
    <source>
        <dbReference type="SAM" id="Phobius"/>
    </source>
</evidence>
<dbReference type="PANTHER" id="PTHR48020:SF12">
    <property type="entry name" value="PROTON MYO-INOSITOL COTRANSPORTER"/>
    <property type="match status" value="1"/>
</dbReference>